<dbReference type="EMBL" id="JAHDYR010000016">
    <property type="protein sequence ID" value="KAG9394271.1"/>
    <property type="molecule type" value="Genomic_DNA"/>
</dbReference>
<dbReference type="AlphaFoldDB" id="A0A8J6E2F6"/>
<gene>
    <name evidence="1" type="ORF">J8273_4373</name>
</gene>
<proteinExistence type="predicted"/>
<sequence>MESSPPRKHKHPVDDEIVRAIRGISVPVDDGRTAKSFSNAVNELSHSVLLQRIETQKTNGNSSQMTDFTDRIAAIKALEDISEIPPSRLVHQTLIKARITQNKHILHVAHATALPVVIQLLDWLCDGVLSDPEPEFPLNGTGELTSDAGAVSLFGIPLLPQTALRLRDTGRMWRLLDMTQQAPVKDDVCRRFGVQPSKVYSAMCSKIIEDQSQLPQLIDFCYSAAVRVTNSTLLPQAFLDQCRVLISTVFLGLDEGWVIMDDFVRATEHTLLATRRNGVERELTAILRDTVASFLGHVVPTELIDCLAISLAPAQRNSNAETLYTEVRCALSLEGPLAVLVPPSKRASFQQALQSIFTVNLTAALAHHEVDLMIMADTVLDRRQISSSAMGVKMFRHQELLVVADQLRYRVVGHYQRIWVANLDIFNCTAAKTVFERQSELARALEKCAALLTAADKFERALERRGGDDFAVSGKRDFKAMATLLLVSAINYSCGMIRVNTQANTDGRSDADIAGMAAGSEMERLWVRVCGSASKLAQVGSAQVKPEDVQPVFVGLRRDFECCRVMMR</sequence>
<name>A0A8J6E2F6_9EUKA</name>
<keyword evidence="2" id="KW-1185">Reference proteome</keyword>
<protein>
    <submittedName>
        <fullName evidence="1">Uncharacterized protein</fullName>
    </submittedName>
</protein>
<comment type="caution">
    <text evidence="1">The sequence shown here is derived from an EMBL/GenBank/DDBJ whole genome shotgun (WGS) entry which is preliminary data.</text>
</comment>
<dbReference type="Proteomes" id="UP000717585">
    <property type="component" value="Unassembled WGS sequence"/>
</dbReference>
<evidence type="ECO:0000313" key="1">
    <source>
        <dbReference type="EMBL" id="KAG9394271.1"/>
    </source>
</evidence>
<evidence type="ECO:0000313" key="2">
    <source>
        <dbReference type="Proteomes" id="UP000717585"/>
    </source>
</evidence>
<reference evidence="1" key="1">
    <citation type="submission" date="2021-05" db="EMBL/GenBank/DDBJ databases">
        <title>A free-living protist that lacks canonical eukaryotic 1 DNA replication and segregation systems.</title>
        <authorList>
            <person name="Salas-Leiva D.E."/>
            <person name="Tromer E.C."/>
            <person name="Curtis B.A."/>
            <person name="Jerlstrom-Hultqvist J."/>
            <person name="Kolisko M."/>
            <person name="Yi Z."/>
            <person name="Salas-Leiva J.S."/>
            <person name="Gallot-Lavallee L."/>
            <person name="Kops G.J.P.L."/>
            <person name="Archibald J.M."/>
            <person name="Simpson A.G.B."/>
            <person name="Roger A.J."/>
        </authorList>
    </citation>
    <scope>NUCLEOTIDE SEQUENCE</scope>
    <source>
        <strain evidence="1">BICM</strain>
    </source>
</reference>
<organism evidence="1 2">
    <name type="scientific">Carpediemonas membranifera</name>
    <dbReference type="NCBI Taxonomy" id="201153"/>
    <lineage>
        <taxon>Eukaryota</taxon>
        <taxon>Metamonada</taxon>
        <taxon>Carpediemonas-like organisms</taxon>
        <taxon>Carpediemonas</taxon>
    </lineage>
</organism>
<accession>A0A8J6E2F6</accession>